<evidence type="ECO:0000256" key="2">
    <source>
        <dbReference type="PROSITE-ProRule" id="PRU01379"/>
    </source>
</evidence>
<feature type="domain" description="Peptidase M14" evidence="3">
    <location>
        <begin position="1"/>
        <end position="47"/>
    </location>
</feature>
<sequence>MQDFNYLSSNCFEITVELSCEKFPPEETLKGYWEDNKNSLINYIEQIHRGVKGFVKDLQGNPIANATISVEGISHDITSGE</sequence>
<accession>A0A7L3GJ96</accession>
<dbReference type="InterPro" id="IPR050753">
    <property type="entry name" value="Peptidase_M14_domain"/>
</dbReference>
<dbReference type="CDD" id="cd11308">
    <property type="entry name" value="Peptidase_M14NE-CP-C_like"/>
    <property type="match status" value="1"/>
</dbReference>
<dbReference type="EMBL" id="VZTV01072351">
    <property type="protein sequence ID" value="NXT92361.1"/>
    <property type="molecule type" value="Genomic_DNA"/>
</dbReference>
<dbReference type="Pfam" id="PF00246">
    <property type="entry name" value="Peptidase_M14"/>
    <property type="match status" value="1"/>
</dbReference>
<feature type="active site" description="Proton donor/acceptor" evidence="2">
    <location>
        <position position="17"/>
    </location>
</feature>
<dbReference type="SUPFAM" id="SSF53187">
    <property type="entry name" value="Zn-dependent exopeptidases"/>
    <property type="match status" value="1"/>
</dbReference>
<dbReference type="PANTHER" id="PTHR11532">
    <property type="entry name" value="PROTEASE M14 CARBOXYPEPTIDASE"/>
    <property type="match status" value="1"/>
</dbReference>
<protein>
    <submittedName>
        <fullName evidence="4">CBPE Carboxypeptidase</fullName>
    </submittedName>
</protein>
<dbReference type="AlphaFoldDB" id="A0A7L3GJ96"/>
<evidence type="ECO:0000313" key="4">
    <source>
        <dbReference type="EMBL" id="NXT92361.1"/>
    </source>
</evidence>
<dbReference type="InterPro" id="IPR000834">
    <property type="entry name" value="Peptidase_M14"/>
</dbReference>
<dbReference type="Gene3D" id="3.40.630.10">
    <property type="entry name" value="Zn peptidases"/>
    <property type="match status" value="1"/>
</dbReference>
<evidence type="ECO:0000256" key="1">
    <source>
        <dbReference type="ARBA" id="ARBA00005988"/>
    </source>
</evidence>
<comment type="caution">
    <text evidence="4">The sequence shown here is derived from an EMBL/GenBank/DDBJ whole genome shotgun (WGS) entry which is preliminary data.</text>
</comment>
<dbReference type="OrthoDB" id="10249045at2759"/>
<evidence type="ECO:0000313" key="5">
    <source>
        <dbReference type="Proteomes" id="UP000528690"/>
    </source>
</evidence>
<dbReference type="GO" id="GO:0004181">
    <property type="term" value="F:metallocarboxypeptidase activity"/>
    <property type="evidence" value="ECO:0007669"/>
    <property type="project" value="InterPro"/>
</dbReference>
<dbReference type="Gene3D" id="2.60.40.1120">
    <property type="entry name" value="Carboxypeptidase-like, regulatory domain"/>
    <property type="match status" value="1"/>
</dbReference>
<keyword evidence="4" id="KW-0378">Hydrolase</keyword>
<comment type="similarity">
    <text evidence="1 2">Belongs to the peptidase M14 family.</text>
</comment>
<dbReference type="GO" id="GO:0005615">
    <property type="term" value="C:extracellular space"/>
    <property type="evidence" value="ECO:0007669"/>
    <property type="project" value="TreeGrafter"/>
</dbReference>
<dbReference type="PANTHER" id="PTHR11532:SF92">
    <property type="entry name" value="CARBOXYPEPTIDASE E"/>
    <property type="match status" value="1"/>
</dbReference>
<gene>
    <name evidence="4" type="primary">Cpe</name>
    <name evidence="4" type="ORF">ANHRUF_R06088</name>
</gene>
<keyword evidence="4" id="KW-0121">Carboxypeptidase</keyword>
<evidence type="ECO:0000259" key="3">
    <source>
        <dbReference type="PROSITE" id="PS52035"/>
    </source>
</evidence>
<feature type="non-terminal residue" evidence="4">
    <location>
        <position position="81"/>
    </location>
</feature>
<proteinExistence type="inferred from homology"/>
<feature type="non-terminal residue" evidence="4">
    <location>
        <position position="1"/>
    </location>
</feature>
<organism evidence="4 5">
    <name type="scientific">Anhinga rufa</name>
    <name type="common">African darter</name>
    <dbReference type="NCBI Taxonomy" id="317792"/>
    <lineage>
        <taxon>Eukaryota</taxon>
        <taxon>Metazoa</taxon>
        <taxon>Chordata</taxon>
        <taxon>Craniata</taxon>
        <taxon>Vertebrata</taxon>
        <taxon>Euteleostomi</taxon>
        <taxon>Archelosauria</taxon>
        <taxon>Archosauria</taxon>
        <taxon>Dinosauria</taxon>
        <taxon>Saurischia</taxon>
        <taxon>Theropoda</taxon>
        <taxon>Coelurosauria</taxon>
        <taxon>Aves</taxon>
        <taxon>Neognathae</taxon>
        <taxon>Neoaves</taxon>
        <taxon>Aequornithes</taxon>
        <taxon>Suliformes</taxon>
        <taxon>Anhingidae</taxon>
        <taxon>Anhinga</taxon>
    </lineage>
</organism>
<keyword evidence="5" id="KW-1185">Reference proteome</keyword>
<dbReference type="PROSITE" id="PS52035">
    <property type="entry name" value="PEPTIDASE_M14"/>
    <property type="match status" value="1"/>
</dbReference>
<name>A0A7L3GJ96_9AVES</name>
<dbReference type="GO" id="GO:0006518">
    <property type="term" value="P:peptide metabolic process"/>
    <property type="evidence" value="ECO:0007669"/>
    <property type="project" value="TreeGrafter"/>
</dbReference>
<dbReference type="GO" id="GO:0016485">
    <property type="term" value="P:protein processing"/>
    <property type="evidence" value="ECO:0007669"/>
    <property type="project" value="TreeGrafter"/>
</dbReference>
<reference evidence="4 5" key="1">
    <citation type="submission" date="2019-09" db="EMBL/GenBank/DDBJ databases">
        <title>Bird 10,000 Genomes (B10K) Project - Family phase.</title>
        <authorList>
            <person name="Zhang G."/>
        </authorList>
    </citation>
    <scope>NUCLEOTIDE SEQUENCE [LARGE SCALE GENOMIC DNA]</scope>
    <source>
        <strain evidence="4">B10K-DU-029-28</strain>
    </source>
</reference>
<keyword evidence="4" id="KW-0645">Protease</keyword>
<dbReference type="Proteomes" id="UP000528690">
    <property type="component" value="Unassembled WGS sequence"/>
</dbReference>
<dbReference type="GO" id="GO:0008270">
    <property type="term" value="F:zinc ion binding"/>
    <property type="evidence" value="ECO:0007669"/>
    <property type="project" value="InterPro"/>
</dbReference>